<dbReference type="Pfam" id="PF05035">
    <property type="entry name" value="DGOK"/>
    <property type="match status" value="1"/>
</dbReference>
<dbReference type="CDD" id="cd24012">
    <property type="entry name" value="ASKHA_NBD_KDGal-kinase"/>
    <property type="match status" value="1"/>
</dbReference>
<dbReference type="InterPro" id="IPR007729">
    <property type="entry name" value="DGOK"/>
</dbReference>
<dbReference type="AlphaFoldDB" id="Q98DE3"/>
<dbReference type="HOGENOM" id="CLU_423813_0_0_5"/>
<protein>
    <submittedName>
        <fullName evidence="2">2-dehydro-3-deoxygalactonate kinase</fullName>
    </submittedName>
</protein>
<dbReference type="GO" id="GO:0034194">
    <property type="term" value="P:D-galactonate catabolic process"/>
    <property type="evidence" value="ECO:0007669"/>
    <property type="project" value="InterPro"/>
</dbReference>
<gene>
    <name evidence="2" type="ordered locus">mlr4742</name>
</gene>
<sequence>MRRIVVLSDISLKIRRFALAHATCVTRMRAIHAYSAARPLGRAKDAVVIYILRMIPFRKSDRFSGSCAGRVEYDAIGGFCRPQGRLGADHRRRFRDRRGADRGVCAPGCQCRLHRHRRGSEHAACRPHREGIRPAAALPQDRSARHRGAARLGGQGGGGAWRCHGADQQCRLGRAPRRRGRDGGVLGQQPGDQPQAAFLHRAGGGAGHEAGRRRLDHQLHLDILPHQPSRHAGLHRRQGGHPRPHQGARRQARAGPHPRQRRRARLGDHRTAAGTLGDRRSASSPCRQAVHQGGHAPGRHGRHGAVPGLGCLAHADRADADRRRRFSVSPEFAGNAPAVAALDWGTTRLRAWLIDGSGKLLAERRGDDGLITAREKGFSHVLEGHLAAMGAPDGLPIIICGMAGSRQGWIEAPYVTVPAPIGAILRGAARIEGERRDIRIVPGLAQRLADAPDVMRGEETQLAGAGLPAKGRHLACMPGTHSKWVVVEDGAVAGFGTWPTGELFSVLAGHSILRHSLGEHPAPVAADNPFFRQWCERALGEGGDVTSKLFAIRAAGLLQDLKSEDAAACLSGLLIGGEIASAKRRYGAGNAPVVLIASGALAVLYQAALDLAGLAVRTVDADEAVRAGLVEAARENGMIARTGALA</sequence>
<evidence type="ECO:0000256" key="1">
    <source>
        <dbReference type="SAM" id="MobiDB-lite"/>
    </source>
</evidence>
<feature type="compositionally biased region" description="Basic and acidic residues" evidence="1">
    <location>
        <begin position="265"/>
        <end position="281"/>
    </location>
</feature>
<organism evidence="2 3">
    <name type="scientific">Mesorhizobium japonicum (strain LMG 29417 / CECT 9101 / MAFF 303099)</name>
    <name type="common">Mesorhizobium loti (strain MAFF 303099)</name>
    <dbReference type="NCBI Taxonomy" id="266835"/>
    <lineage>
        <taxon>Bacteria</taxon>
        <taxon>Pseudomonadati</taxon>
        <taxon>Pseudomonadota</taxon>
        <taxon>Alphaproteobacteria</taxon>
        <taxon>Hyphomicrobiales</taxon>
        <taxon>Phyllobacteriaceae</taxon>
        <taxon>Mesorhizobium</taxon>
    </lineage>
</organism>
<reference evidence="2 3" key="1">
    <citation type="journal article" date="2000" name="DNA Res.">
        <title>Complete genome structure of the nitrogen-fixing symbiotic bacterium Mesorhizobium loti.</title>
        <authorList>
            <person name="Kaneko T."/>
            <person name="Nakamura Y."/>
            <person name="Sato S."/>
            <person name="Asamizu E."/>
            <person name="Kato T."/>
            <person name="Sasamoto S."/>
            <person name="Watanabe A."/>
            <person name="Idesawa K."/>
            <person name="Ishikawa A."/>
            <person name="Kawashima K."/>
            <person name="Kimura T."/>
            <person name="Kishida Y."/>
            <person name="Kiyokawa C."/>
            <person name="Kohara M."/>
            <person name="Matsumoto M."/>
            <person name="Matsuno A."/>
            <person name="Mochizuki Y."/>
            <person name="Nakayama S."/>
            <person name="Nakazaki N."/>
            <person name="Shimpo S."/>
            <person name="Sugimoto M."/>
            <person name="Takeuchi C."/>
            <person name="Yamada M."/>
            <person name="Tabata S."/>
        </authorList>
    </citation>
    <scope>NUCLEOTIDE SEQUENCE [LARGE SCALE GENOMIC DNA]</scope>
    <source>
        <strain evidence="3">LMG 29417 / CECT 9101 / MAFF 303099</strain>
    </source>
</reference>
<feature type="region of interest" description="Disordered" evidence="1">
    <location>
        <begin position="173"/>
        <end position="210"/>
    </location>
</feature>
<proteinExistence type="predicted"/>
<dbReference type="Gene3D" id="3.30.420.310">
    <property type="entry name" value="2-keto-3-deoxy-galactonokinase, C-terminal domain"/>
    <property type="match status" value="1"/>
</dbReference>
<dbReference type="Gene3D" id="3.30.420.300">
    <property type="entry name" value="2-keto-3-deoxy-galactonokinase, substrate binding domain"/>
    <property type="match status" value="1"/>
</dbReference>
<feature type="compositionally biased region" description="Basic residues" evidence="1">
    <location>
        <begin position="230"/>
        <end position="264"/>
    </location>
</feature>
<dbReference type="eggNOG" id="COG3734">
    <property type="taxonomic scope" value="Bacteria"/>
</dbReference>
<dbReference type="InterPro" id="IPR042257">
    <property type="entry name" value="DGOK_C"/>
</dbReference>
<keyword evidence="2" id="KW-0808">Transferase</keyword>
<evidence type="ECO:0000313" key="3">
    <source>
        <dbReference type="Proteomes" id="UP000000552"/>
    </source>
</evidence>
<feature type="region of interest" description="Disordered" evidence="1">
    <location>
        <begin position="230"/>
        <end position="305"/>
    </location>
</feature>
<dbReference type="InterPro" id="IPR042258">
    <property type="entry name" value="DGOK_N"/>
</dbReference>
<dbReference type="Proteomes" id="UP000000552">
    <property type="component" value="Chromosome"/>
</dbReference>
<keyword evidence="2" id="KW-0418">Kinase</keyword>
<accession>Q98DE3</accession>
<dbReference type="EMBL" id="BA000012">
    <property type="protein sequence ID" value="BAB51328.1"/>
    <property type="molecule type" value="Genomic_DNA"/>
</dbReference>
<name>Q98DE3_RHILO</name>
<evidence type="ECO:0000313" key="2">
    <source>
        <dbReference type="EMBL" id="BAB51328.1"/>
    </source>
</evidence>
<dbReference type="GO" id="GO:0008671">
    <property type="term" value="F:2-dehydro-3-deoxygalactonokinase activity"/>
    <property type="evidence" value="ECO:0007669"/>
    <property type="project" value="InterPro"/>
</dbReference>
<dbReference type="KEGG" id="mlo:mlr4742"/>